<dbReference type="InterPro" id="IPR056600">
    <property type="entry name" value="GBD_T9SS_assoc"/>
</dbReference>
<dbReference type="Pfam" id="PF23759">
    <property type="entry name" value="GBD_T9SS_assoc"/>
    <property type="match status" value="1"/>
</dbReference>
<feature type="signal peptide" evidence="3">
    <location>
        <begin position="1"/>
        <end position="20"/>
    </location>
</feature>
<reference evidence="5 6" key="1">
    <citation type="submission" date="2020-02" db="EMBL/GenBank/DDBJ databases">
        <authorList>
            <person name="Chen W.-M."/>
        </authorList>
    </citation>
    <scope>NUCLEOTIDE SEQUENCE [LARGE SCALE GENOMIC DNA]</scope>
    <source>
        <strain evidence="5 6">KDG-16</strain>
    </source>
</reference>
<keyword evidence="2" id="KW-1015">Disulfide bond</keyword>
<dbReference type="Proteomes" id="UP000800984">
    <property type="component" value="Unassembled WGS sequence"/>
</dbReference>
<dbReference type="EMBL" id="JAAJBT010000002">
    <property type="protein sequence ID" value="NHM01477.1"/>
    <property type="molecule type" value="Genomic_DNA"/>
</dbReference>
<dbReference type="PANTHER" id="PTHR46130">
    <property type="entry name" value="LAMGL DOMAIN-CONTAINING PROTEIN"/>
    <property type="match status" value="1"/>
</dbReference>
<sequence length="795" mass="84928">MKQKLYYFLMIFMYQFILFAQPGECLDFDGNNDFVNCGTSLNSVIDPLNTITVEAWVRPTTNTGLGVIVGNYANNDQSSMQFLLRRDTNNYSFWISGIPGNFKDVVATNTVTVNTWQHVAGVWNGSELRIYVDGILRATRTGVTESSFAATTNALHIGNNQAGTGAERFTGSIDEVRIWNFAKTIEQINGAKNCELPSSSPGLIAYYTFNQGNSAQNNSTVTTLNAVAGPNGTLTNFALNGSTSNWLAGSPVTTGSVVPSVATVTTPVVYLQGDIATPLTATIGANGTGLLWYTAATGGVGSTTAPTPSTATLGNTTYWVTSTNANGCESARTALVVSVKVSNDDCSNTISLTVGASFNDAPANVVLSTATNSGTPTPVCGNYQGGDVWYTSTVPASGNLVIETNGTGVYDTGLEIYTGTCGALNLFSCDDNNGNGDYSKIVLLGQTPGTVFRIRVWENFFANSNAQFQVAAYDYIEPATHLNFDGTDDVVNLGTGLTSYFTGRTQVTLQAWVRPETATGLGTIIGNYNYPTNINAMQMMLRRDGLQYTFWLDTGSGYTSIAAVNAVVLNTWQHVTGTWDGSTMRLYINGNLVNSAAKTGTIPAKTTSFSIGSNVAERFDGDIDEIRIWNVALAPTDIMNTMNCEAINQPELVAHYKFNQGNDYSNNTSVLTLADSSGNNYSGTLTNFSLTGATSNWRRGSIVITGNSCALLSSSNFESTTSIKVYPNPSNGIFTIETKDNLTVELYDMVGKLVASKKVTIGNSTIDITHFDAGIYILKATTATGANQTYKVIKE</sequence>
<dbReference type="SMART" id="SM00560">
    <property type="entry name" value="LamGL"/>
    <property type="match status" value="2"/>
</dbReference>
<gene>
    <name evidence="5" type="ORF">G4D72_05045</name>
</gene>
<dbReference type="InterPro" id="IPR006558">
    <property type="entry name" value="LamG-like"/>
</dbReference>
<accession>A0ABX0I2S9</accession>
<dbReference type="Pfam" id="PF13385">
    <property type="entry name" value="Laminin_G_3"/>
    <property type="match status" value="2"/>
</dbReference>
<evidence type="ECO:0000313" key="6">
    <source>
        <dbReference type="Proteomes" id="UP000800984"/>
    </source>
</evidence>
<protein>
    <submittedName>
        <fullName evidence="5">T9SS type A sorting domain-containing protein</fullName>
    </submittedName>
</protein>
<keyword evidence="6" id="KW-1185">Reference proteome</keyword>
<dbReference type="Pfam" id="PF19081">
    <property type="entry name" value="Ig_7"/>
    <property type="match status" value="1"/>
</dbReference>
<evidence type="ECO:0000313" key="5">
    <source>
        <dbReference type="EMBL" id="NHM01477.1"/>
    </source>
</evidence>
<dbReference type="InterPro" id="IPR026444">
    <property type="entry name" value="Secre_tail"/>
</dbReference>
<dbReference type="NCBIfam" id="TIGR04183">
    <property type="entry name" value="Por_Secre_tail"/>
    <property type="match status" value="1"/>
</dbReference>
<dbReference type="RefSeq" id="WP_166076531.1">
    <property type="nucleotide sequence ID" value="NZ_JAAJBT010000002.1"/>
</dbReference>
<dbReference type="Gene3D" id="2.60.120.200">
    <property type="match status" value="2"/>
</dbReference>
<dbReference type="PANTHER" id="PTHR46130:SF3">
    <property type="entry name" value="CHROMOSOME UNDETERMINED SCAFFOLD_33, WHOLE GENOME SHOTGUN SEQUENCE"/>
    <property type="match status" value="1"/>
</dbReference>
<feature type="domain" description="LamG-like jellyroll fold" evidence="4">
    <location>
        <begin position="49"/>
        <end position="186"/>
    </location>
</feature>
<feature type="chain" id="PRO_5045696243" evidence="3">
    <location>
        <begin position="21"/>
        <end position="795"/>
    </location>
</feature>
<organism evidence="5 6">
    <name type="scientific">Flavobacterium difficile</name>
    <dbReference type="NCBI Taxonomy" id="2709659"/>
    <lineage>
        <taxon>Bacteria</taxon>
        <taxon>Pseudomonadati</taxon>
        <taxon>Bacteroidota</taxon>
        <taxon>Flavobacteriia</taxon>
        <taxon>Flavobacteriales</taxon>
        <taxon>Flavobacteriaceae</taxon>
        <taxon>Flavobacterium</taxon>
    </lineage>
</organism>
<proteinExistence type="predicted"/>
<evidence type="ECO:0000256" key="1">
    <source>
        <dbReference type="ARBA" id="ARBA00022729"/>
    </source>
</evidence>
<evidence type="ECO:0000259" key="4">
    <source>
        <dbReference type="SMART" id="SM00560"/>
    </source>
</evidence>
<comment type="caution">
    <text evidence="5">The sequence shown here is derived from an EMBL/GenBank/DDBJ whole genome shotgun (WGS) entry which is preliminary data.</text>
</comment>
<evidence type="ECO:0000256" key="2">
    <source>
        <dbReference type="ARBA" id="ARBA00023157"/>
    </source>
</evidence>
<dbReference type="SUPFAM" id="SSF49899">
    <property type="entry name" value="Concanavalin A-like lectins/glucanases"/>
    <property type="match status" value="2"/>
</dbReference>
<dbReference type="InterPro" id="IPR044023">
    <property type="entry name" value="Ig_7"/>
</dbReference>
<dbReference type="InterPro" id="IPR043543">
    <property type="entry name" value="PAPPA/PAPPA2"/>
</dbReference>
<dbReference type="Pfam" id="PF18962">
    <property type="entry name" value="Por_Secre_tail"/>
    <property type="match status" value="1"/>
</dbReference>
<keyword evidence="1 3" id="KW-0732">Signal</keyword>
<feature type="domain" description="LamG-like jellyroll fold" evidence="4">
    <location>
        <begin position="505"/>
        <end position="636"/>
    </location>
</feature>
<dbReference type="InterPro" id="IPR013320">
    <property type="entry name" value="ConA-like_dom_sf"/>
</dbReference>
<name>A0ABX0I2S9_9FLAO</name>
<evidence type="ECO:0000256" key="3">
    <source>
        <dbReference type="SAM" id="SignalP"/>
    </source>
</evidence>